<dbReference type="Proteomes" id="UP001486207">
    <property type="component" value="Unassembled WGS sequence"/>
</dbReference>
<dbReference type="EMBL" id="JBEPFB010000021">
    <property type="protein sequence ID" value="MER7377913.1"/>
    <property type="molecule type" value="Genomic_DNA"/>
</dbReference>
<protein>
    <submittedName>
        <fullName evidence="2">DUF6537 domain-containing protein</fullName>
    </submittedName>
</protein>
<keyword evidence="3" id="KW-1185">Reference proteome</keyword>
<comment type="caution">
    <text evidence="2">The sequence shown here is derived from an EMBL/GenBank/DDBJ whole genome shotgun (WGS) entry which is preliminary data.</text>
</comment>
<proteinExistence type="predicted"/>
<feature type="domain" description="DUF6537" evidence="1">
    <location>
        <begin position="2"/>
        <end position="96"/>
    </location>
</feature>
<reference evidence="2 3" key="1">
    <citation type="submission" date="2024-06" db="EMBL/GenBank/DDBJ databases">
        <title>The Natural Products Discovery Center: Release of the First 8490 Sequenced Strains for Exploring Actinobacteria Biosynthetic Diversity.</title>
        <authorList>
            <person name="Kalkreuter E."/>
            <person name="Kautsar S.A."/>
            <person name="Yang D."/>
            <person name="Bader C.D."/>
            <person name="Teijaro C.N."/>
            <person name="Fluegel L."/>
            <person name="Davis C.M."/>
            <person name="Simpson J.R."/>
            <person name="Lauterbach L."/>
            <person name="Steele A.D."/>
            <person name="Gui C."/>
            <person name="Meng S."/>
            <person name="Li G."/>
            <person name="Viehrig K."/>
            <person name="Ye F."/>
            <person name="Su P."/>
            <person name="Kiefer A.F."/>
            <person name="Nichols A."/>
            <person name="Cepeda A.J."/>
            <person name="Yan W."/>
            <person name="Fan B."/>
            <person name="Jiang Y."/>
            <person name="Adhikari A."/>
            <person name="Zheng C.-J."/>
            <person name="Schuster L."/>
            <person name="Cowan T.M."/>
            <person name="Smanski M.J."/>
            <person name="Chevrette M.G."/>
            <person name="De Carvalho L.P.S."/>
            <person name="Shen B."/>
        </authorList>
    </citation>
    <scope>NUCLEOTIDE SEQUENCE [LARGE SCALE GENOMIC DNA]</scope>
    <source>
        <strain evidence="2 3">NPDC000155</strain>
    </source>
</reference>
<evidence type="ECO:0000259" key="1">
    <source>
        <dbReference type="Pfam" id="PF20169"/>
    </source>
</evidence>
<evidence type="ECO:0000313" key="2">
    <source>
        <dbReference type="EMBL" id="MER7377913.1"/>
    </source>
</evidence>
<evidence type="ECO:0000313" key="3">
    <source>
        <dbReference type="Proteomes" id="UP001486207"/>
    </source>
</evidence>
<gene>
    <name evidence="2" type="ORF">ABT384_35375</name>
</gene>
<organism evidence="2 3">
    <name type="scientific">Streptomyces lanatus</name>
    <dbReference type="NCBI Taxonomy" id="66900"/>
    <lineage>
        <taxon>Bacteria</taxon>
        <taxon>Bacillati</taxon>
        <taxon>Actinomycetota</taxon>
        <taxon>Actinomycetes</taxon>
        <taxon>Kitasatosporales</taxon>
        <taxon>Streptomycetaceae</taxon>
        <taxon>Streptomyces</taxon>
    </lineage>
</organism>
<accession>A0ABV1Y2G5</accession>
<sequence>MQRNIRLGRWFRPGFTALHGMRRLRGTALDPFGRAHVRKVERALLEDYSERVTHLLAGLTPANHAVAVEIASLPDMVRGYEEVKFRNVEAYRARLAELTERFD</sequence>
<name>A0ABV1Y2G5_9ACTN</name>
<dbReference type="InterPro" id="IPR046667">
    <property type="entry name" value="DUF6537"/>
</dbReference>
<dbReference type="Pfam" id="PF20169">
    <property type="entry name" value="DUF6537"/>
    <property type="match status" value="1"/>
</dbReference>